<dbReference type="AlphaFoldDB" id="A0A4C1SM88"/>
<proteinExistence type="predicted"/>
<sequence>MLSFHSEKLRNVIAYTGLHQVRTPIASYAPSSARGRLHSVRPAGDAPLALQMYRRQSSQRLAKLLKYDPRMRL</sequence>
<keyword evidence="2" id="KW-1185">Reference proteome</keyword>
<evidence type="ECO:0000313" key="1">
    <source>
        <dbReference type="EMBL" id="GBP03323.1"/>
    </source>
</evidence>
<protein>
    <submittedName>
        <fullName evidence="1">Uncharacterized protein</fullName>
    </submittedName>
</protein>
<accession>A0A4C1SM88</accession>
<evidence type="ECO:0000313" key="2">
    <source>
        <dbReference type="Proteomes" id="UP000299102"/>
    </source>
</evidence>
<organism evidence="1 2">
    <name type="scientific">Eumeta variegata</name>
    <name type="common">Bagworm moth</name>
    <name type="synonym">Eumeta japonica</name>
    <dbReference type="NCBI Taxonomy" id="151549"/>
    <lineage>
        <taxon>Eukaryota</taxon>
        <taxon>Metazoa</taxon>
        <taxon>Ecdysozoa</taxon>
        <taxon>Arthropoda</taxon>
        <taxon>Hexapoda</taxon>
        <taxon>Insecta</taxon>
        <taxon>Pterygota</taxon>
        <taxon>Neoptera</taxon>
        <taxon>Endopterygota</taxon>
        <taxon>Lepidoptera</taxon>
        <taxon>Glossata</taxon>
        <taxon>Ditrysia</taxon>
        <taxon>Tineoidea</taxon>
        <taxon>Psychidae</taxon>
        <taxon>Oiketicinae</taxon>
        <taxon>Eumeta</taxon>
    </lineage>
</organism>
<reference evidence="1 2" key="1">
    <citation type="journal article" date="2019" name="Commun. Biol.">
        <title>The bagworm genome reveals a unique fibroin gene that provides high tensile strength.</title>
        <authorList>
            <person name="Kono N."/>
            <person name="Nakamura H."/>
            <person name="Ohtoshi R."/>
            <person name="Tomita M."/>
            <person name="Numata K."/>
            <person name="Arakawa K."/>
        </authorList>
    </citation>
    <scope>NUCLEOTIDE SEQUENCE [LARGE SCALE GENOMIC DNA]</scope>
</reference>
<dbReference type="EMBL" id="BGZK01003645">
    <property type="protein sequence ID" value="GBP03323.1"/>
    <property type="molecule type" value="Genomic_DNA"/>
</dbReference>
<dbReference type="Proteomes" id="UP000299102">
    <property type="component" value="Unassembled WGS sequence"/>
</dbReference>
<name>A0A4C1SM88_EUMVA</name>
<gene>
    <name evidence="1" type="ORF">EVAR_99068_1</name>
</gene>
<comment type="caution">
    <text evidence="1">The sequence shown here is derived from an EMBL/GenBank/DDBJ whole genome shotgun (WGS) entry which is preliminary data.</text>
</comment>